<protein>
    <submittedName>
        <fullName evidence="9">RDD family protein</fullName>
    </submittedName>
</protein>
<dbReference type="InterPro" id="IPR051791">
    <property type="entry name" value="Pra-immunoreactive"/>
</dbReference>
<dbReference type="InterPro" id="IPR025640">
    <property type="entry name" value="GYF_2"/>
</dbReference>
<dbReference type="Proteomes" id="UP000673447">
    <property type="component" value="Unassembled WGS sequence"/>
</dbReference>
<dbReference type="EMBL" id="JAGKTC010000001">
    <property type="protein sequence ID" value="MBP3983685.1"/>
    <property type="molecule type" value="Genomic_DNA"/>
</dbReference>
<accession>A0A941ASU6</accession>
<evidence type="ECO:0000256" key="4">
    <source>
        <dbReference type="ARBA" id="ARBA00022989"/>
    </source>
</evidence>
<dbReference type="Gene3D" id="3.30.1490.40">
    <property type="match status" value="1"/>
</dbReference>
<feature type="transmembrane region" description="Helical" evidence="6">
    <location>
        <begin position="296"/>
        <end position="317"/>
    </location>
</feature>
<dbReference type="PANTHER" id="PTHR36115:SF6">
    <property type="entry name" value="PROLINE-RICH ANTIGEN HOMOLOG"/>
    <property type="match status" value="1"/>
</dbReference>
<comment type="caution">
    <text evidence="9">The sequence shown here is derived from an EMBL/GenBank/DDBJ whole genome shotgun (WGS) entry which is preliminary data.</text>
</comment>
<dbReference type="GO" id="GO:0005886">
    <property type="term" value="C:plasma membrane"/>
    <property type="evidence" value="ECO:0007669"/>
    <property type="project" value="UniProtKB-SubCell"/>
</dbReference>
<reference evidence="9" key="2">
    <citation type="submission" date="2021-03" db="EMBL/GenBank/DDBJ databases">
        <authorList>
            <person name="Cao W."/>
        </authorList>
    </citation>
    <scope>NUCLEOTIDE SEQUENCE</scope>
    <source>
        <strain evidence="9">110414</strain>
    </source>
</reference>
<name>A0A941ASU6_9GAMM</name>
<dbReference type="SUPFAM" id="SSF55277">
    <property type="entry name" value="GYF domain"/>
    <property type="match status" value="1"/>
</dbReference>
<feature type="transmembrane region" description="Helical" evidence="6">
    <location>
        <begin position="145"/>
        <end position="169"/>
    </location>
</feature>
<dbReference type="Pfam" id="PF06271">
    <property type="entry name" value="RDD"/>
    <property type="match status" value="1"/>
</dbReference>
<dbReference type="AlphaFoldDB" id="A0A941ASU6"/>
<feature type="domain" description="GYF" evidence="8">
    <location>
        <begin position="4"/>
        <end position="52"/>
    </location>
</feature>
<sequence>MSAWYYADRNRNRQGPVESAALARLFREGRLQLDSLVWREGLANWQPLGDFAAELGLLEDAPVAHAPEESGTLSLEPMETARPGGNSAADFGRAVFASRESVAAASPYAAPAATLTNRDSMASAGGRVVYAGFWKRYAASFIDGMIGFAITMVSVIATMGVAGGLGAFSGNVSPGAGAIGSMLLGFYAIPILFQAAYFTWMQASVRQATLGKMAVGIKVARSDGQPIMLGRSLGRWAAYFFINMASCGVGTLVSAIMVGTSERKQGLHDLACDTLVVDKWAFTAHPERQNDEVGSVTIVMIGLSLLFVFGYLALIIFSATMGGR</sequence>
<dbReference type="InterPro" id="IPR010432">
    <property type="entry name" value="RDD"/>
</dbReference>
<dbReference type="InterPro" id="IPR035445">
    <property type="entry name" value="GYF-like_dom_sf"/>
</dbReference>
<keyword evidence="3 6" id="KW-0812">Transmembrane</keyword>
<dbReference type="PANTHER" id="PTHR36115">
    <property type="entry name" value="PROLINE-RICH ANTIGEN HOMOLOG-RELATED"/>
    <property type="match status" value="1"/>
</dbReference>
<organism evidence="9 10">
    <name type="scientific">Pseudoxanthomonas helianthi</name>
    <dbReference type="NCBI Taxonomy" id="1453541"/>
    <lineage>
        <taxon>Bacteria</taxon>
        <taxon>Pseudomonadati</taxon>
        <taxon>Pseudomonadota</taxon>
        <taxon>Gammaproteobacteria</taxon>
        <taxon>Lysobacterales</taxon>
        <taxon>Lysobacteraceae</taxon>
        <taxon>Pseudoxanthomonas</taxon>
    </lineage>
</organism>
<proteinExistence type="predicted"/>
<evidence type="ECO:0000256" key="5">
    <source>
        <dbReference type="ARBA" id="ARBA00023136"/>
    </source>
</evidence>
<keyword evidence="5 6" id="KW-0472">Membrane</keyword>
<evidence type="ECO:0000256" key="1">
    <source>
        <dbReference type="ARBA" id="ARBA00004651"/>
    </source>
</evidence>
<evidence type="ECO:0000313" key="10">
    <source>
        <dbReference type="Proteomes" id="UP000673447"/>
    </source>
</evidence>
<keyword evidence="10" id="KW-1185">Reference proteome</keyword>
<feature type="domain" description="RDD" evidence="7">
    <location>
        <begin position="130"/>
        <end position="272"/>
    </location>
</feature>
<dbReference type="Pfam" id="PF14237">
    <property type="entry name" value="GYF_2"/>
    <property type="match status" value="1"/>
</dbReference>
<reference evidence="9" key="1">
    <citation type="journal article" date="2016" name="Int. J. Syst. Evol. Microbiol.">
        <title>Pseudoxanthomonas helianthi sp. nov., isolated from roots of Jerusalem artichoke (Helianthus tuberosus).</title>
        <authorList>
            <person name="Kittiwongwattana C."/>
            <person name="Thawai C."/>
        </authorList>
    </citation>
    <scope>NUCLEOTIDE SEQUENCE</scope>
    <source>
        <strain evidence="9">110414</strain>
    </source>
</reference>
<evidence type="ECO:0000259" key="8">
    <source>
        <dbReference type="Pfam" id="PF14237"/>
    </source>
</evidence>
<feature type="transmembrane region" description="Helical" evidence="6">
    <location>
        <begin position="236"/>
        <end position="258"/>
    </location>
</feature>
<evidence type="ECO:0000313" key="9">
    <source>
        <dbReference type="EMBL" id="MBP3983685.1"/>
    </source>
</evidence>
<comment type="subcellular location">
    <subcellularLocation>
        <location evidence="1">Cell membrane</location>
        <topology evidence="1">Multi-pass membrane protein</topology>
    </subcellularLocation>
</comment>
<dbReference type="RefSeq" id="WP_210535515.1">
    <property type="nucleotide sequence ID" value="NZ_JAGKTC010000001.1"/>
</dbReference>
<keyword evidence="2" id="KW-1003">Cell membrane</keyword>
<evidence type="ECO:0000259" key="7">
    <source>
        <dbReference type="Pfam" id="PF06271"/>
    </source>
</evidence>
<evidence type="ECO:0000256" key="6">
    <source>
        <dbReference type="SAM" id="Phobius"/>
    </source>
</evidence>
<evidence type="ECO:0000256" key="2">
    <source>
        <dbReference type="ARBA" id="ARBA00022475"/>
    </source>
</evidence>
<gene>
    <name evidence="9" type="ORF">J5837_04530</name>
</gene>
<feature type="transmembrane region" description="Helical" evidence="6">
    <location>
        <begin position="175"/>
        <end position="200"/>
    </location>
</feature>
<evidence type="ECO:0000256" key="3">
    <source>
        <dbReference type="ARBA" id="ARBA00022692"/>
    </source>
</evidence>
<keyword evidence="4 6" id="KW-1133">Transmembrane helix</keyword>